<dbReference type="GO" id="GO:0042823">
    <property type="term" value="P:pyridoxal phosphate biosynthetic process"/>
    <property type="evidence" value="ECO:0007669"/>
    <property type="project" value="InterPro"/>
</dbReference>
<evidence type="ECO:0000313" key="8">
    <source>
        <dbReference type="EMBL" id="QWW22953.1"/>
    </source>
</evidence>
<dbReference type="GO" id="GO:0005096">
    <property type="term" value="F:GTPase activator activity"/>
    <property type="evidence" value="ECO:0007669"/>
    <property type="project" value="InterPro"/>
</dbReference>
<reference evidence="8" key="1">
    <citation type="submission" date="2021-06" db="EMBL/GenBank/DDBJ databases">
        <title>Candida auris outbreak in lebanese hospital.</title>
        <authorList>
            <person name="Finianos M."/>
        </authorList>
    </citation>
    <scope>NUCLEOTIDE SEQUENCE</scope>
    <source>
        <strain evidence="8">CA7LBN</strain>
    </source>
</reference>
<dbReference type="Gene3D" id="3.40.50.880">
    <property type="match status" value="1"/>
</dbReference>
<dbReference type="PROSITE" id="PS51273">
    <property type="entry name" value="GATASE_TYPE_1"/>
    <property type="match status" value="1"/>
</dbReference>
<evidence type="ECO:0000256" key="6">
    <source>
        <dbReference type="SAM" id="MobiDB-lite"/>
    </source>
</evidence>
<dbReference type="InterPro" id="IPR027244">
    <property type="entry name" value="IML1"/>
</dbReference>
<dbReference type="GO" id="GO:0035556">
    <property type="term" value="P:intracellular signal transduction"/>
    <property type="evidence" value="ECO:0007669"/>
    <property type="project" value="InterPro"/>
</dbReference>
<dbReference type="GO" id="GO:1904262">
    <property type="term" value="P:negative regulation of TORC1 signaling"/>
    <property type="evidence" value="ECO:0007669"/>
    <property type="project" value="TreeGrafter"/>
</dbReference>
<dbReference type="CDD" id="cd01749">
    <property type="entry name" value="GATase1_PB"/>
    <property type="match status" value="1"/>
</dbReference>
<dbReference type="Pfam" id="PF12257">
    <property type="entry name" value="IML1"/>
    <property type="match status" value="1"/>
</dbReference>
<feature type="region of interest" description="Disordered" evidence="6">
    <location>
        <begin position="324"/>
        <end position="347"/>
    </location>
</feature>
<dbReference type="GO" id="GO:0010508">
    <property type="term" value="P:positive regulation of autophagy"/>
    <property type="evidence" value="ECO:0007669"/>
    <property type="project" value="TreeGrafter"/>
</dbReference>
<dbReference type="NCBIfam" id="TIGR03800">
    <property type="entry name" value="PLP_synth_Pdx2"/>
    <property type="match status" value="1"/>
</dbReference>
<evidence type="ECO:0000256" key="4">
    <source>
        <dbReference type="ARBA" id="ARBA00018529"/>
    </source>
</evidence>
<dbReference type="EMBL" id="CP076750">
    <property type="protein sequence ID" value="QWW22953.1"/>
    <property type="molecule type" value="Genomic_DNA"/>
</dbReference>
<proteinExistence type="inferred from homology"/>
<feature type="region of interest" description="Disordered" evidence="6">
    <location>
        <begin position="1454"/>
        <end position="1473"/>
    </location>
</feature>
<dbReference type="PROSITE" id="PS01236">
    <property type="entry name" value="PDXT_SNO_1"/>
    <property type="match status" value="1"/>
</dbReference>
<dbReference type="Proteomes" id="UP000825438">
    <property type="component" value="Chromosome II"/>
</dbReference>
<feature type="domain" description="DEP" evidence="7">
    <location>
        <begin position="1312"/>
        <end position="1387"/>
    </location>
</feature>
<dbReference type="Pfam" id="PF00610">
    <property type="entry name" value="DEP"/>
    <property type="match status" value="1"/>
</dbReference>
<evidence type="ECO:0000256" key="2">
    <source>
        <dbReference type="ARBA" id="ARBA00005643"/>
    </source>
</evidence>
<dbReference type="InterPro" id="IPR036388">
    <property type="entry name" value="WH-like_DNA-bd_sf"/>
</dbReference>
<dbReference type="PANTHER" id="PTHR13179">
    <property type="entry name" value="DEP DOMAIN CONTAINING PROTEIN 5"/>
    <property type="match status" value="1"/>
</dbReference>
<dbReference type="InterPro" id="IPR021196">
    <property type="entry name" value="PdxT/SNO_CS"/>
</dbReference>
<dbReference type="Pfam" id="PF01174">
    <property type="entry name" value="SNO"/>
    <property type="match status" value="2"/>
</dbReference>
<dbReference type="InterPro" id="IPR002161">
    <property type="entry name" value="PdxT/SNO"/>
</dbReference>
<organism evidence="8">
    <name type="scientific">Candidozyma auris</name>
    <name type="common">Yeast</name>
    <name type="synonym">Candida auris</name>
    <dbReference type="NCBI Taxonomy" id="498019"/>
    <lineage>
        <taxon>Eukaryota</taxon>
        <taxon>Fungi</taxon>
        <taxon>Dikarya</taxon>
        <taxon>Ascomycota</taxon>
        <taxon>Saccharomycotina</taxon>
        <taxon>Pichiomycetes</taxon>
        <taxon>Metschnikowiaceae</taxon>
        <taxon>Candidozyma</taxon>
    </lineage>
</organism>
<comment type="similarity">
    <text evidence="3">Belongs to the glutaminase PdxT/SNO family.</text>
</comment>
<dbReference type="InterPro" id="IPR000591">
    <property type="entry name" value="DEP_dom"/>
</dbReference>
<dbReference type="SUPFAM" id="SSF52317">
    <property type="entry name" value="Class I glutamine amidotransferase-like"/>
    <property type="match status" value="1"/>
</dbReference>
<dbReference type="PROSITE" id="PS50186">
    <property type="entry name" value="DEP"/>
    <property type="match status" value="1"/>
</dbReference>
<dbReference type="InterPro" id="IPR048255">
    <property type="entry name" value="IML1_N"/>
</dbReference>
<dbReference type="SUPFAM" id="SSF46785">
    <property type="entry name" value="Winged helix' DNA-binding domain"/>
    <property type="match status" value="1"/>
</dbReference>
<dbReference type="GO" id="GO:0005774">
    <property type="term" value="C:vacuolar membrane"/>
    <property type="evidence" value="ECO:0007669"/>
    <property type="project" value="UniProtKB-SubCell"/>
</dbReference>
<dbReference type="CDD" id="cd04449">
    <property type="entry name" value="DEP_DEPDC5-like"/>
    <property type="match status" value="1"/>
</dbReference>
<evidence type="ECO:0000256" key="1">
    <source>
        <dbReference type="ARBA" id="ARBA00004148"/>
    </source>
</evidence>
<gene>
    <name evidence="8" type="ORF">CA7LBN_001754</name>
</gene>
<dbReference type="GO" id="GO:0004359">
    <property type="term" value="F:glutaminase activity"/>
    <property type="evidence" value="ECO:0007669"/>
    <property type="project" value="InterPro"/>
</dbReference>
<evidence type="ECO:0000259" key="7">
    <source>
        <dbReference type="PROSITE" id="PS50186"/>
    </source>
</evidence>
<feature type="region of interest" description="Disordered" evidence="6">
    <location>
        <begin position="1396"/>
        <end position="1449"/>
    </location>
</feature>
<dbReference type="PANTHER" id="PTHR13179:SF8">
    <property type="entry name" value="GATOR COMPLEX PROTEIN DEPDC5"/>
    <property type="match status" value="1"/>
</dbReference>
<dbReference type="SMART" id="SM00049">
    <property type="entry name" value="DEP"/>
    <property type="match status" value="1"/>
</dbReference>
<name>A0A8F2VZL9_CANAR</name>
<dbReference type="InterPro" id="IPR036390">
    <property type="entry name" value="WH_DNA-bd_sf"/>
</dbReference>
<comment type="subcellular location">
    <subcellularLocation>
        <location evidence="1">Vacuole membrane</location>
        <topology evidence="1">Peripheral membrane protein</topology>
    </subcellularLocation>
</comment>
<evidence type="ECO:0000256" key="3">
    <source>
        <dbReference type="ARBA" id="ARBA00008345"/>
    </source>
</evidence>
<dbReference type="GO" id="GO:1990130">
    <property type="term" value="C:GATOR1 complex"/>
    <property type="evidence" value="ECO:0007669"/>
    <property type="project" value="TreeGrafter"/>
</dbReference>
<dbReference type="PROSITE" id="PS51130">
    <property type="entry name" value="PDXT_SNO_2"/>
    <property type="match status" value="1"/>
</dbReference>
<feature type="compositionally biased region" description="Polar residues" evidence="6">
    <location>
        <begin position="1409"/>
        <end position="1434"/>
    </location>
</feature>
<protein>
    <recommendedName>
        <fullName evidence="4">Vacuolar membrane-associated protein IML1</fullName>
    </recommendedName>
    <alternativeName>
        <fullName evidence="5">Vacuolar membrane-associated protein iml1</fullName>
    </alternativeName>
</protein>
<comment type="similarity">
    <text evidence="2">Belongs to the IML1 family.</text>
</comment>
<sequence>MTASFVIGVLALQGAFVEHLSHLSRAAAESPILQKYNFSFIPVRTTDELSKCHALVIPGGESTAMSLIAERTQMLEPLRQFVTEKPVWGTCAGLIFMASSITNAKPHQQALGGLAVQVARNAFGRQLDSFACNSDFSSFAPQLKSFNTVFIRAPVVTAVETTKGQWKEVGPELDHKANLEAAVVVDAKCANEAPVKVLHELENGLVVAVRQGKHLGTSFHPELANDASFHAWFLEEFVVKEQATSPLGENDNLTTYLRSSPETRTPMGRLQGKASTLTIGNMSLNTPGSTLTVGKNKVTTSGGLRSTHIFRSFTDPVAHNIKSSASKHIHSGRNSVTPSKEDSTSDEPMQLTVWFHEPRSYTEDVVIDGSAVPGIKQGGIYSLEPVTKDGNLQKEDQKRFIFAVSKHNFIGESSSKNKSNLQISLQSNPLQKLLDIPPRSQVLVQRVKDTSEVELDTVEIYLKDVNFPRDSQWGLASSFVGTFRSTFKDGRKLFSGYVSEKTNIIFRSESAKLIFLVQMSREMWHFEENGEIMFHKLVNTLFPKIFKNWLNASSHHAITIVLFTSIDLTHIPWISLGAGECPTKTQDYYRVVVDQVSVFSWDKIMASLRLEFANFKRDVLMHLVDGQYRISGEPCPSVKGNFLEAVNLTISLVCDRFRNTDLRHTVNHIIVITPGTGLYDVDYDLMLKTSKKMFSLDCALDIVSLSQPPLHTVPLLRYRDDDGHVGHCVPKWCDISFYTDTDEWASQWIPRCKIYELQMMGVMENEVNEVRIDRLQLSKKVPIVEAMDRYDEDLFRPIEFSQGNSSKSEHIEKKVSPKHSTATLVLMGKASLASLSTPRLKPDQSSSNVCTTTAAVQGTVSNSSANVSALSSLYTLNRSNDDPKKKNIFASRDMRSMSQIKDTHSKSGSMPSRDFVVRPTILKSRESKKTDRRGKAKEASKILKNKGKNVTSSQQKERDERSRNNPYWMKIDNPSREMASDSIRCSRWADVFPPRIKRKLVKWRSLKAPAALPIATSLFPSPKELETEYTFQIYVVSLSYDNKLELKSTKELMREMIRLRLAIGFQICKGERVRNAELERKPSGSPEALIHYMPQGDCTGARIYLSLNDEIHRIFCDYNGTLNVQLYRRTRAHAKHSSFGRKRRDEAQRPFIRTRYADEYTTSLITSQDTEPFMYNWNQFDQLLAGYDDTISETREFHKMKFVVMPADMSQSAYHVNNDSLSDEEIRVEGLRKLISLIERGRYSQSAEKPTKKKEEILPEISFYTGNLYDFLNEQAEVFLSSGTQPQNSLMVSDSKFNTNIKLQVLAERLQAPGGLNLVDRTWHFKVHPSCFLGQELVSWLIEYFEDIDNRDEATSYGQTLMNEGLFTHVDNRHGFLDGHYFYEFTESYTRHSNNVKQPSGGWFRKKTTNSSDKSVNTSTISPKLTAQVSNNPSHTRDNSDTLSVSAIDSNTSKKMVSSSLTKNDSESSSLAESQNAKRLKKFMISKHVRYDCDPLRKSFRPELLDVHYDRVHNPEHCYHIRLQWLNTTNKFIDETIVSWSRLCERYGLKLVETPWRELCTIPKLNPFHSFVDLKLVVNPMLDPEFNETTEFKENKFYYHLFLLKRTGFLLDNRGSNFFSRDNIEIQYSWGLPAFKYAQFIHRTGAYIVELRDNGDFFMAPNNVHILRVNTLITSIPEQSSTLKNYAFDSQKVMMDFRESCKDEVYLRSLFREAMKGSRENYDYMIA</sequence>
<accession>A0A8F2VZL9</accession>
<dbReference type="InterPro" id="IPR029062">
    <property type="entry name" value="Class_I_gatase-like"/>
</dbReference>
<feature type="region of interest" description="Disordered" evidence="6">
    <location>
        <begin position="881"/>
        <end position="973"/>
    </location>
</feature>
<dbReference type="Gene3D" id="1.10.10.10">
    <property type="entry name" value="Winged helix-like DNA-binding domain superfamily/Winged helix DNA-binding domain"/>
    <property type="match status" value="1"/>
</dbReference>
<evidence type="ECO:0000256" key="5">
    <source>
        <dbReference type="ARBA" id="ARBA00021881"/>
    </source>
</evidence>
<feature type="compositionally biased region" description="Polar residues" evidence="6">
    <location>
        <begin position="896"/>
        <end position="910"/>
    </location>
</feature>